<evidence type="ECO:0000313" key="3">
    <source>
        <dbReference type="EMBL" id="OQS07681.1"/>
    </source>
</evidence>
<feature type="transmembrane region" description="Helical" evidence="1">
    <location>
        <begin position="185"/>
        <end position="206"/>
    </location>
</feature>
<keyword evidence="1" id="KW-1133">Transmembrane helix</keyword>
<evidence type="ECO:0000256" key="2">
    <source>
        <dbReference type="SAM" id="SignalP"/>
    </source>
</evidence>
<organism evidence="3 4">
    <name type="scientific">Thraustotheca clavata</name>
    <dbReference type="NCBI Taxonomy" id="74557"/>
    <lineage>
        <taxon>Eukaryota</taxon>
        <taxon>Sar</taxon>
        <taxon>Stramenopiles</taxon>
        <taxon>Oomycota</taxon>
        <taxon>Saprolegniomycetes</taxon>
        <taxon>Saprolegniales</taxon>
        <taxon>Achlyaceae</taxon>
        <taxon>Thraustotheca</taxon>
    </lineage>
</organism>
<feature type="transmembrane region" description="Helical" evidence="1">
    <location>
        <begin position="46"/>
        <end position="67"/>
    </location>
</feature>
<dbReference type="AlphaFoldDB" id="A0A1W0ABW1"/>
<feature type="signal peptide" evidence="2">
    <location>
        <begin position="1"/>
        <end position="28"/>
    </location>
</feature>
<dbReference type="PANTHER" id="PTHR33802">
    <property type="entry name" value="SI:CH211-161H7.5-RELATED"/>
    <property type="match status" value="1"/>
</dbReference>
<accession>A0A1W0ABW1</accession>
<protein>
    <submittedName>
        <fullName evidence="3">Uncharacterized protein</fullName>
    </submittedName>
</protein>
<name>A0A1W0ABW1_9STRA</name>
<evidence type="ECO:0000256" key="1">
    <source>
        <dbReference type="SAM" id="Phobius"/>
    </source>
</evidence>
<keyword evidence="1" id="KW-0812">Transmembrane</keyword>
<feature type="transmembrane region" description="Helical" evidence="1">
    <location>
        <begin position="104"/>
        <end position="123"/>
    </location>
</feature>
<dbReference type="EMBL" id="JNBS01000174">
    <property type="protein sequence ID" value="OQS07681.1"/>
    <property type="molecule type" value="Genomic_DNA"/>
</dbReference>
<dbReference type="PANTHER" id="PTHR33802:SF2">
    <property type="entry name" value="EF-HAND DOMAIN-CONTAINING PROTEIN"/>
    <property type="match status" value="1"/>
</dbReference>
<comment type="caution">
    <text evidence="3">The sequence shown here is derived from an EMBL/GenBank/DDBJ whole genome shotgun (WGS) entry which is preliminary data.</text>
</comment>
<evidence type="ECO:0000313" key="4">
    <source>
        <dbReference type="Proteomes" id="UP000243217"/>
    </source>
</evidence>
<feature type="transmembrane region" description="Helical" evidence="1">
    <location>
        <begin position="249"/>
        <end position="268"/>
    </location>
</feature>
<keyword evidence="4" id="KW-1185">Reference proteome</keyword>
<reference evidence="3 4" key="1">
    <citation type="journal article" date="2014" name="Genome Biol. Evol.">
        <title>The secreted proteins of Achlya hypogyna and Thraustotheca clavata identify the ancestral oomycete secretome and reveal gene acquisitions by horizontal gene transfer.</title>
        <authorList>
            <person name="Misner I."/>
            <person name="Blouin N."/>
            <person name="Leonard G."/>
            <person name="Richards T.A."/>
            <person name="Lane C.E."/>
        </authorList>
    </citation>
    <scope>NUCLEOTIDE SEQUENCE [LARGE SCALE GENOMIC DNA]</scope>
    <source>
        <strain evidence="3 4">ATCC 34112</strain>
    </source>
</reference>
<feature type="chain" id="PRO_5010732611" evidence="2">
    <location>
        <begin position="29"/>
        <end position="301"/>
    </location>
</feature>
<feature type="transmembrane region" description="Helical" evidence="1">
    <location>
        <begin position="160"/>
        <end position="179"/>
    </location>
</feature>
<keyword evidence="2" id="KW-0732">Signal</keyword>
<dbReference type="Proteomes" id="UP000243217">
    <property type="component" value="Unassembled WGS sequence"/>
</dbReference>
<keyword evidence="1" id="KW-0472">Membrane</keyword>
<proteinExistence type="predicted"/>
<dbReference type="OrthoDB" id="5586934at2759"/>
<gene>
    <name evidence="3" type="ORF">THRCLA_00330</name>
</gene>
<sequence>MAHKPLLAATTIAFVLMLVLNAYHGANGDMRSAAYAHLNLLTPADAYFSIFGPIYLLLIVFLVREWLSPNTTIPGMRNLYLLFLLSCPFNMGYMQFMVAGYVHWAFACIFIMWLLLFAAYLIVEDSVRPVLFTTLLFSTNNEHEFASTSLADFLWIRMPFTVYWAWTCAAATIALNVSVEELGIHAMPIYIFWCGLWVLANIIILIGTGDAPFAFIALWALVGIAQGSLQRANRLVPANPNYVEHYAIYAMASAGSLIFTGLFLFLMLHKWWRGGAKFPWSAEGTQLPSKATIQTNDKLVA</sequence>